<dbReference type="RefSeq" id="YP_588281.1">
    <property type="nucleotide sequence ID" value="NC_007982.1"/>
</dbReference>
<dbReference type="PaxDb" id="4577-GRMZM2G448895_P01"/>
<name>Q6R9M8_MAIZE</name>
<reference evidence="1 2" key="1">
    <citation type="journal article" date="2004" name="Plant Physiol.">
        <title>Sequence and comparative analysis of the maize NB mitochondrial genome.</title>
        <authorList>
            <person name="Clifton S.W."/>
            <person name="Minx P."/>
            <person name="Fauron C.M.-R."/>
            <person name="Gibson M."/>
            <person name="Allen J.O."/>
            <person name="Sun H."/>
            <person name="Thompson M."/>
            <person name="Barbazuk W.B."/>
            <person name="Kanuganti S."/>
            <person name="Tayloe C."/>
            <person name="Meyer L."/>
            <person name="Wilson R.K."/>
            <person name="Newton K.J."/>
        </authorList>
    </citation>
    <scope>NUCLEOTIDE SEQUENCE</scope>
    <source>
        <strain evidence="2">cv. B37N</strain>
    </source>
</reference>
<organism evidence="1 2">
    <name type="scientific">Zea mays</name>
    <name type="common">Maize</name>
    <dbReference type="NCBI Taxonomy" id="4577"/>
    <lineage>
        <taxon>Eukaryota</taxon>
        <taxon>Viridiplantae</taxon>
        <taxon>Streptophyta</taxon>
        <taxon>Embryophyta</taxon>
        <taxon>Tracheophyta</taxon>
        <taxon>Spermatophyta</taxon>
        <taxon>Magnoliopsida</taxon>
        <taxon>Liliopsida</taxon>
        <taxon>Poales</taxon>
        <taxon>Poaceae</taxon>
        <taxon>PACMAD clade</taxon>
        <taxon>Panicoideae</taxon>
        <taxon>Andropogonodae</taxon>
        <taxon>Andropogoneae</taxon>
        <taxon>Tripsacinae</taxon>
        <taxon>Zea</taxon>
    </lineage>
</organism>
<dbReference type="Proteomes" id="UP000007305">
    <property type="component" value="Mitochondrion"/>
</dbReference>
<dbReference type="EMBL" id="AY506529">
    <property type="protein sequence ID" value="AAR91116.1"/>
    <property type="molecule type" value="Genomic_DNA"/>
</dbReference>
<geneLocation type="mitochondrion" evidence="1"/>
<gene>
    <name evidence="1" type="primary">orf125</name>
</gene>
<sequence>MKIDKLSVPREHKKIRSQGKFRNQNFVFVSSKIKVTVIIKVSFFPINKTKKTMISSPRKCASSSQSIFEKVEKKERLNIESSLCFMSFTITIIYRKASSLYSKPLSGRSHSSKCYIRAKGGGLYG</sequence>
<evidence type="ECO:0000313" key="2">
    <source>
        <dbReference type="Proteomes" id="UP000007305"/>
    </source>
</evidence>
<protein>
    <submittedName>
        <fullName evidence="1">Uncharacterized protein orf125</fullName>
    </submittedName>
</protein>
<proteinExistence type="predicted"/>
<keyword evidence="2" id="KW-1185">Reference proteome</keyword>
<dbReference type="AlphaFoldDB" id="Q6R9M8"/>
<accession>Q6R9M8</accession>
<keyword evidence="1" id="KW-0496">Mitochondrion</keyword>
<dbReference type="GeneID" id="4055944"/>
<dbReference type="InParanoid" id="Q6R9M8"/>
<dbReference type="STRING" id="4577.Q6R9M8"/>
<dbReference type="HOGENOM" id="CLU_1995979_0_0_1"/>
<evidence type="ECO:0000313" key="1">
    <source>
        <dbReference type="EMBL" id="AAR91116.1"/>
    </source>
</evidence>